<evidence type="ECO:0000259" key="7">
    <source>
        <dbReference type="Pfam" id="PF00155"/>
    </source>
</evidence>
<comment type="similarity">
    <text evidence="2 6">Belongs to the class-I pyridoxal-phosphate-dependent aminotransferase family.</text>
</comment>
<evidence type="ECO:0000256" key="6">
    <source>
        <dbReference type="RuleBase" id="RU000481"/>
    </source>
</evidence>
<dbReference type="InterPro" id="IPR015421">
    <property type="entry name" value="PyrdxlP-dep_Trfase_major"/>
</dbReference>
<evidence type="ECO:0000256" key="1">
    <source>
        <dbReference type="ARBA" id="ARBA00001933"/>
    </source>
</evidence>
<dbReference type="InterPro" id="IPR015422">
    <property type="entry name" value="PyrdxlP-dep_Trfase_small"/>
</dbReference>
<evidence type="ECO:0000256" key="4">
    <source>
        <dbReference type="ARBA" id="ARBA00022679"/>
    </source>
</evidence>
<dbReference type="InterPro" id="IPR004839">
    <property type="entry name" value="Aminotransferase_I/II_large"/>
</dbReference>
<dbReference type="Gene3D" id="3.90.1150.10">
    <property type="entry name" value="Aspartate Aminotransferase, domain 1"/>
    <property type="match status" value="1"/>
</dbReference>
<dbReference type="SUPFAM" id="SSF53383">
    <property type="entry name" value="PLP-dependent transferases"/>
    <property type="match status" value="1"/>
</dbReference>
<dbReference type="KEGG" id="ckr:CKR_1346"/>
<organism evidence="8 9">
    <name type="scientific">Clostridium kluyveri (strain NBRC 12016)</name>
    <dbReference type="NCBI Taxonomy" id="583346"/>
    <lineage>
        <taxon>Bacteria</taxon>
        <taxon>Bacillati</taxon>
        <taxon>Bacillota</taxon>
        <taxon>Clostridia</taxon>
        <taxon>Eubacteriales</taxon>
        <taxon>Clostridiaceae</taxon>
        <taxon>Clostridium</taxon>
    </lineage>
</organism>
<dbReference type="Proteomes" id="UP000007969">
    <property type="component" value="Chromosome"/>
</dbReference>
<evidence type="ECO:0000313" key="8">
    <source>
        <dbReference type="EMBL" id="BAH06397.1"/>
    </source>
</evidence>
<evidence type="ECO:0000256" key="2">
    <source>
        <dbReference type="ARBA" id="ARBA00007441"/>
    </source>
</evidence>
<dbReference type="FunFam" id="3.40.640.10:FF:000033">
    <property type="entry name" value="Aspartate aminotransferase"/>
    <property type="match status" value="1"/>
</dbReference>
<dbReference type="AlphaFoldDB" id="B9E1M2"/>
<dbReference type="Gene3D" id="3.40.640.10">
    <property type="entry name" value="Type I PLP-dependent aspartate aminotransferase-like (Major domain)"/>
    <property type="match status" value="1"/>
</dbReference>
<dbReference type="PANTHER" id="PTHR46383:SF1">
    <property type="entry name" value="ASPARTATE AMINOTRANSFERASE"/>
    <property type="match status" value="1"/>
</dbReference>
<comment type="cofactor">
    <cofactor evidence="1 6">
        <name>pyridoxal 5'-phosphate</name>
        <dbReference type="ChEBI" id="CHEBI:597326"/>
    </cofactor>
</comment>
<dbReference type="GO" id="GO:0008483">
    <property type="term" value="F:transaminase activity"/>
    <property type="evidence" value="ECO:0007669"/>
    <property type="project" value="UniProtKB-KW"/>
</dbReference>
<dbReference type="InterPro" id="IPR015424">
    <property type="entry name" value="PyrdxlP-dep_Trfase"/>
</dbReference>
<evidence type="ECO:0000313" key="9">
    <source>
        <dbReference type="Proteomes" id="UP000007969"/>
    </source>
</evidence>
<proteinExistence type="inferred from homology"/>
<name>B9E1M2_CLOK1</name>
<dbReference type="EC" id="2.6.1.-" evidence="6"/>
<dbReference type="CDD" id="cd00609">
    <property type="entry name" value="AAT_like"/>
    <property type="match status" value="1"/>
</dbReference>
<keyword evidence="3 6" id="KW-0032">Aminotransferase</keyword>
<dbReference type="PROSITE" id="PS00105">
    <property type="entry name" value="AA_TRANSFER_CLASS_1"/>
    <property type="match status" value="1"/>
</dbReference>
<feature type="domain" description="Aminotransferase class I/classII large" evidence="7">
    <location>
        <begin position="47"/>
        <end position="405"/>
    </location>
</feature>
<accession>B9E1M2</accession>
<dbReference type="InterPro" id="IPR050596">
    <property type="entry name" value="AspAT/PAT-like"/>
</dbReference>
<dbReference type="PRINTS" id="PR00753">
    <property type="entry name" value="ACCSYNTHASE"/>
</dbReference>
<keyword evidence="4 6" id="KW-0808">Transferase</keyword>
<dbReference type="EMBL" id="AP009049">
    <property type="protein sequence ID" value="BAH06397.1"/>
    <property type="molecule type" value="Genomic_DNA"/>
</dbReference>
<dbReference type="GO" id="GO:0030170">
    <property type="term" value="F:pyridoxal phosphate binding"/>
    <property type="evidence" value="ECO:0007669"/>
    <property type="project" value="InterPro"/>
</dbReference>
<dbReference type="InterPro" id="IPR004838">
    <property type="entry name" value="NHTrfase_class1_PyrdxlP-BS"/>
</dbReference>
<evidence type="ECO:0000256" key="3">
    <source>
        <dbReference type="ARBA" id="ARBA00022576"/>
    </source>
</evidence>
<protein>
    <recommendedName>
        <fullName evidence="6">Aminotransferase</fullName>
        <ecNumber evidence="6">2.6.1.-</ecNumber>
    </recommendedName>
</protein>
<evidence type="ECO:0000256" key="5">
    <source>
        <dbReference type="ARBA" id="ARBA00022898"/>
    </source>
</evidence>
<sequence>MKIIHDLNLNCNGGIKMILSEKAEKIQPSITLAITAKAKKMKSEGIDVIGFGAGEPDFNTPENIQQAAVSAMKEGYTKYTPASGIAELKKAIMKKFKKDNDLKYDENQIIISTGAKQCLTNVFAATLNSGDEVIIAVPYWVSYPELVKLSDGIPVFIDTKKENDFKYTVEDLKAAYSEKTKMIIINNPNNPTGTIYSKEELEKIADFAREKDILILSDEIYEKLIYDEMKHVSIAGLSEDAYKRTIVINGVSKTYAMTGWRIGYAAADKDIIKLMSNIQSHTTGNPNSIAQYASVAAIDGEESQIEEMVREFKRRRDYMVDKISKIPGVSYLNPKGAFYVMLNISETFGKNIDGVTIDDSLSFSEQLLEKEKVAVVPGLGFGIDGYVRLSYATSMENIKEGLDRIERFILNLK</sequence>
<keyword evidence="5" id="KW-0663">Pyridoxal phosphate</keyword>
<gene>
    <name evidence="8" type="ordered locus">CKR_1346</name>
</gene>
<dbReference type="HOGENOM" id="CLU_017584_4_3_9"/>
<reference evidence="9" key="1">
    <citation type="submission" date="2005-09" db="EMBL/GenBank/DDBJ databases">
        <title>Complete genome sequence of Clostridium kluyveri and comparative genomics of Clostridia species.</title>
        <authorList>
            <person name="Inui M."/>
            <person name="Nonaka H."/>
            <person name="Shinoda Y."/>
            <person name="Ikenaga Y."/>
            <person name="Abe M."/>
            <person name="Naito K."/>
            <person name="Vertes A.A."/>
            <person name="Yukawa H."/>
        </authorList>
    </citation>
    <scope>NUCLEOTIDE SEQUENCE [LARGE SCALE GENOMIC DNA]</scope>
    <source>
        <strain evidence="9">NBRC 12016</strain>
    </source>
</reference>
<dbReference type="GO" id="GO:0006520">
    <property type="term" value="P:amino acid metabolic process"/>
    <property type="evidence" value="ECO:0007669"/>
    <property type="project" value="InterPro"/>
</dbReference>
<dbReference type="PANTHER" id="PTHR46383">
    <property type="entry name" value="ASPARTATE AMINOTRANSFERASE"/>
    <property type="match status" value="1"/>
</dbReference>
<dbReference type="Pfam" id="PF00155">
    <property type="entry name" value="Aminotran_1_2"/>
    <property type="match status" value="1"/>
</dbReference>